<evidence type="ECO:0000313" key="1">
    <source>
        <dbReference type="EMBL" id="QHW35803.1"/>
    </source>
</evidence>
<dbReference type="Proteomes" id="UP000479114">
    <property type="component" value="Plasmid unnamed2"/>
</dbReference>
<protein>
    <submittedName>
        <fullName evidence="1">Uncharacterized protein</fullName>
    </submittedName>
</protein>
<dbReference type="RefSeq" id="WP_162645937.1">
    <property type="nucleotide sequence ID" value="NZ_CP048288.1"/>
</dbReference>
<organism evidence="1 2">
    <name type="scientific">Paenibacillus rhizovicinus</name>
    <dbReference type="NCBI Taxonomy" id="2704463"/>
    <lineage>
        <taxon>Bacteria</taxon>
        <taxon>Bacillati</taxon>
        <taxon>Bacillota</taxon>
        <taxon>Bacilli</taxon>
        <taxon>Bacillales</taxon>
        <taxon>Paenibacillaceae</taxon>
        <taxon>Paenibacillus</taxon>
    </lineage>
</organism>
<reference evidence="1 2" key="1">
    <citation type="submission" date="2020-02" db="EMBL/GenBank/DDBJ databases">
        <title>Paenibacillus sp. nov., isolated from rhizosphere soil of tomato.</title>
        <authorList>
            <person name="Weon H.-Y."/>
            <person name="Lee S.A."/>
        </authorList>
    </citation>
    <scope>NUCLEOTIDE SEQUENCE [LARGE SCALE GENOMIC DNA]</scope>
    <source>
        <strain evidence="1 2">14171R-81</strain>
        <plasmid evidence="1 2">unnamed2</plasmid>
    </source>
</reference>
<evidence type="ECO:0000313" key="2">
    <source>
        <dbReference type="Proteomes" id="UP000479114"/>
    </source>
</evidence>
<proteinExistence type="predicted"/>
<name>A0A6C0PCL2_9BACL</name>
<keyword evidence="2" id="KW-1185">Reference proteome</keyword>
<dbReference type="AlphaFoldDB" id="A0A6C0PCL2"/>
<geneLocation type="plasmid" evidence="1 2">
    <name>unnamed2</name>
</geneLocation>
<keyword evidence="1" id="KW-0614">Plasmid</keyword>
<dbReference type="EMBL" id="CP048288">
    <property type="protein sequence ID" value="QHW35803.1"/>
    <property type="molecule type" value="Genomic_DNA"/>
</dbReference>
<accession>A0A6C0PCL2</accession>
<sequence>MDKEKKEIGNVINGLFGAFEAESDAKNADWIRSVTQEYHYLDLNNPEKFSLLLTMAVRDKADALMRHALPSIVPADLNRKLKHKVEFAFLHYDFIARHLKSIILKFEGHGCSTDKTRWLIDSYVKYIISGDLPLIEEKKYWHPACGEVADWMAWIDTMGDLYYGNVERYALAKIKVFNSYAYKWTESGGDSNE</sequence>
<gene>
    <name evidence="1" type="ORF">GZH47_33465</name>
</gene>
<dbReference type="KEGG" id="prz:GZH47_33465"/>